<sequence>MSPGVNDGPRNTGTLPKSNRRSDRNRERSAANQQIITRPLYRGDFSQHPNNLLQLDWQPVSEREPRGTTKNSNTRSTSSAPSVTYHDFSDFASEVGTRQENYAVEDSTLWQRMVPPIDSRTQSPPRLQGSKSTNVDKMPDRGQVESRLSQIRDYIRVTSTMMDSLNQSNDPRAQAQHEKLSKMVEDLYDSETKLAKLLEDYQTRRLPDESGDHPKLLSNQMRRFTELLDVLSTQERFLLTNPPCRNGDSGREDIDENEDGSREAHLRRKMEESQRKLAQLQEHQANLVGMQLRARERLNEARQAQQALLLQENQTSAASSTWEGGNRLPQQQQTEQLESETAALRGKLAQLQSKKKRMDHLVAELQAVELSDRGSCSSEGSRAVGRDKAAELDAMKAQLAHLKVLMEEATRVRESVDSASEAEPEGDTTIQGGDEADLVDEEAGGMSFCNSFDHQSEPDDVSYKKSRNSVERPTIEQVQAVIDELKEQSALLQAARAELHRLKQPTASSSNAPPPNPPSIPNSTPPPSLLGFSGADKKQSNNVGNSNNAHGADLQSAQVKRRQLEELMRKEQSQTSSLNRDVGGSDWTRRRGSNSQMSHTSTPSSIWPLQSPVTAAGGPNDQNVDGISSSENLLDIGPQVPATENGFPGNFWGLPPSPVTQPQTGVAGLAEYYRQLLLGSQAQQLQMMGTTMQQCCQLIWSQQRELQSMRAAITQLQLQQRQSQAPVPRSNNSEGQEDYSNLSRPIHHLGSTLDAVLPPSSSLPNLVSLPNPSITPVHPVMVTPAANSQQQHHQQLNNQVPPGNRANNYWDNFRSYSRQNLLSGSAKTVTDHSTPAPAANASTSSNSASGGVNSSLIKDKRNREHGADNLPLPTLSGTEAQYSLNLQLQSNLQQQERDRERESAVTRSNILSNETHHQQQQVDNIWEDNHSSFRLLPGHNEDYYSLHHLSGEMRDVLGSLVAANRRRPDYLVIILREIKAISEDHRLRPRLLRSLRALQIPEPPNNPLETALLSQNEATDQTASESCQSSDDDSDLGAWGPPVPKLEKTNISLPQVFMPRRESSLASPSWRESAEDHCDNTTGFPAGDASAAPSTSITPGYNEDLAEADQSRPEASNNQQIASDEGLNQIEENETEPIAHGAAAQVAAEAEVDLQLVNEEGDVERTEDVILDRIPTRLYHH</sequence>
<feature type="compositionally biased region" description="Polar residues" evidence="2">
    <location>
        <begin position="119"/>
        <end position="135"/>
    </location>
</feature>
<feature type="compositionally biased region" description="Low complexity" evidence="2">
    <location>
        <begin position="789"/>
        <end position="799"/>
    </location>
</feature>
<feature type="compositionally biased region" description="Polar residues" evidence="2">
    <location>
        <begin position="620"/>
        <end position="632"/>
    </location>
</feature>
<feature type="region of interest" description="Disordered" evidence="2">
    <location>
        <begin position="413"/>
        <end position="434"/>
    </location>
</feature>
<dbReference type="CTD" id="39513"/>
<proteinExistence type="predicted"/>
<feature type="region of interest" description="Disordered" evidence="2">
    <location>
        <begin position="824"/>
        <end position="876"/>
    </location>
</feature>
<feature type="coiled-coil region" evidence="1">
    <location>
        <begin position="475"/>
        <end position="502"/>
    </location>
</feature>
<evidence type="ECO:0000256" key="2">
    <source>
        <dbReference type="SAM" id="MobiDB-lite"/>
    </source>
</evidence>
<gene>
    <name evidence="4 5 6" type="primary">LOC107266635</name>
</gene>
<feature type="compositionally biased region" description="Basic and acidic residues" evidence="2">
    <location>
        <begin position="562"/>
        <end position="572"/>
    </location>
</feature>
<feature type="compositionally biased region" description="Low complexity" evidence="2">
    <location>
        <begin position="833"/>
        <end position="855"/>
    </location>
</feature>
<feature type="compositionally biased region" description="Basic and acidic residues" evidence="2">
    <location>
        <begin position="259"/>
        <end position="271"/>
    </location>
</feature>
<keyword evidence="1" id="KW-0175">Coiled coil</keyword>
<feature type="compositionally biased region" description="Polar residues" evidence="2">
    <location>
        <begin position="593"/>
        <end position="613"/>
    </location>
</feature>
<feature type="compositionally biased region" description="Low complexity" evidence="2">
    <location>
        <begin position="68"/>
        <end position="79"/>
    </location>
</feature>
<feature type="region of interest" description="Disordered" evidence="2">
    <location>
        <begin position="890"/>
        <end position="920"/>
    </location>
</feature>
<feature type="compositionally biased region" description="Polar residues" evidence="2">
    <location>
        <begin position="1016"/>
        <end position="1028"/>
    </location>
</feature>
<organism evidence="3 5">
    <name type="scientific">Cephus cinctus</name>
    <name type="common">Wheat stem sawfly</name>
    <dbReference type="NCBI Taxonomy" id="211228"/>
    <lineage>
        <taxon>Eukaryota</taxon>
        <taxon>Metazoa</taxon>
        <taxon>Ecdysozoa</taxon>
        <taxon>Arthropoda</taxon>
        <taxon>Hexapoda</taxon>
        <taxon>Insecta</taxon>
        <taxon>Pterygota</taxon>
        <taxon>Neoptera</taxon>
        <taxon>Endopterygota</taxon>
        <taxon>Hymenoptera</taxon>
        <taxon>Cephoidea</taxon>
        <taxon>Cephidae</taxon>
        <taxon>Cephus</taxon>
    </lineage>
</organism>
<dbReference type="Proteomes" id="UP000694920">
    <property type="component" value="Unplaced"/>
</dbReference>
<reference evidence="4 5" key="1">
    <citation type="submission" date="2025-04" db="UniProtKB">
        <authorList>
            <consortium name="RefSeq"/>
        </authorList>
    </citation>
    <scope>IDENTIFICATION</scope>
</reference>
<feature type="region of interest" description="Disordered" evidence="2">
    <location>
        <begin position="503"/>
        <end position="649"/>
    </location>
</feature>
<feature type="compositionally biased region" description="Polar residues" evidence="2">
    <location>
        <begin position="729"/>
        <end position="743"/>
    </location>
</feature>
<feature type="compositionally biased region" description="Basic and acidic residues" evidence="2">
    <location>
        <begin position="454"/>
        <end position="472"/>
    </location>
</feature>
<dbReference type="RefSeq" id="XP_015592795.1">
    <property type="nucleotide sequence ID" value="XM_015737309.2"/>
</dbReference>
<dbReference type="KEGG" id="ccin:107266635"/>
<dbReference type="GO" id="GO:0034454">
    <property type="term" value="P:microtubule anchoring at centrosome"/>
    <property type="evidence" value="ECO:0007669"/>
    <property type="project" value="InterPro"/>
</dbReference>
<keyword evidence="3" id="KW-1185">Reference proteome</keyword>
<feature type="compositionally biased region" description="Pro residues" evidence="2">
    <location>
        <begin position="512"/>
        <end position="528"/>
    </location>
</feature>
<feature type="region of interest" description="Disordered" evidence="2">
    <location>
        <begin position="315"/>
        <end position="338"/>
    </location>
</feature>
<feature type="compositionally biased region" description="Polar residues" evidence="2">
    <location>
        <begin position="905"/>
        <end position="920"/>
    </location>
</feature>
<dbReference type="InterPro" id="IPR024138">
    <property type="entry name" value="Pericentriolar_Pcm1"/>
</dbReference>
<feature type="region of interest" description="Disordered" evidence="2">
    <location>
        <begin position="1016"/>
        <end position="1120"/>
    </location>
</feature>
<dbReference type="RefSeq" id="XP_015592793.1">
    <property type="nucleotide sequence ID" value="XM_015737307.1"/>
</dbReference>
<dbReference type="RefSeq" id="XP_015592792.1">
    <property type="nucleotide sequence ID" value="XM_015737306.2"/>
</dbReference>
<dbReference type="GO" id="GO:0034451">
    <property type="term" value="C:centriolar satellite"/>
    <property type="evidence" value="ECO:0007669"/>
    <property type="project" value="TreeGrafter"/>
</dbReference>
<dbReference type="AlphaFoldDB" id="A0AAJ7BRW1"/>
<evidence type="ECO:0000313" key="4">
    <source>
        <dbReference type="RefSeq" id="XP_015592792.1"/>
    </source>
</evidence>
<feature type="region of interest" description="Disordered" evidence="2">
    <location>
        <begin position="1"/>
        <end position="82"/>
    </location>
</feature>
<dbReference type="GeneID" id="107266635"/>
<dbReference type="PANTHER" id="PTHR14164:SF12">
    <property type="entry name" value="PERICENTRIOLAR MATERIAL 1 PROTEIN"/>
    <property type="match status" value="1"/>
</dbReference>
<feature type="region of interest" description="Disordered" evidence="2">
    <location>
        <begin position="115"/>
        <end position="144"/>
    </location>
</feature>
<evidence type="ECO:0000313" key="5">
    <source>
        <dbReference type="RefSeq" id="XP_015592793.1"/>
    </source>
</evidence>
<evidence type="ECO:0000256" key="1">
    <source>
        <dbReference type="SAM" id="Coils"/>
    </source>
</evidence>
<accession>A0AAJ7BRW1</accession>
<name>A0AAJ7BRW1_CEPCN</name>
<feature type="compositionally biased region" description="Polar residues" evidence="2">
    <location>
        <begin position="540"/>
        <end position="549"/>
    </location>
</feature>
<dbReference type="GO" id="GO:1905515">
    <property type="term" value="P:non-motile cilium assembly"/>
    <property type="evidence" value="ECO:0007669"/>
    <property type="project" value="TreeGrafter"/>
</dbReference>
<dbReference type="GO" id="GO:0036064">
    <property type="term" value="C:ciliary basal body"/>
    <property type="evidence" value="ECO:0007669"/>
    <property type="project" value="TreeGrafter"/>
</dbReference>
<feature type="region of interest" description="Disordered" evidence="2">
    <location>
        <begin position="785"/>
        <end position="810"/>
    </location>
</feature>
<feature type="compositionally biased region" description="Basic and acidic residues" evidence="2">
    <location>
        <begin position="20"/>
        <end position="29"/>
    </location>
</feature>
<dbReference type="PANTHER" id="PTHR14164">
    <property type="entry name" value="PERICENTRIOLAR MATERIAL 1-RELATED"/>
    <property type="match status" value="1"/>
</dbReference>
<evidence type="ECO:0000313" key="6">
    <source>
        <dbReference type="RefSeq" id="XP_015592795.1"/>
    </source>
</evidence>
<dbReference type="GO" id="GO:0071539">
    <property type="term" value="P:protein localization to centrosome"/>
    <property type="evidence" value="ECO:0007669"/>
    <property type="project" value="InterPro"/>
</dbReference>
<evidence type="ECO:0000313" key="3">
    <source>
        <dbReference type="Proteomes" id="UP000694920"/>
    </source>
</evidence>
<protein>
    <submittedName>
        <fullName evidence="4 5">Uncharacterized protein LOC107266635 isoform X1</fullName>
    </submittedName>
</protein>
<feature type="compositionally biased region" description="Basic and acidic residues" evidence="2">
    <location>
        <begin position="895"/>
        <end position="904"/>
    </location>
</feature>
<feature type="compositionally biased region" description="Basic and acidic residues" evidence="2">
    <location>
        <begin position="857"/>
        <end position="867"/>
    </location>
</feature>
<feature type="region of interest" description="Disordered" evidence="2">
    <location>
        <begin position="446"/>
        <end position="472"/>
    </location>
</feature>
<feature type="region of interest" description="Disordered" evidence="2">
    <location>
        <begin position="717"/>
        <end position="744"/>
    </location>
</feature>
<feature type="region of interest" description="Disordered" evidence="2">
    <location>
        <begin position="240"/>
        <end position="271"/>
    </location>
</feature>